<name>A0A914I5T4_GLORO</name>
<feature type="chain" id="PRO_5037801180" evidence="3">
    <location>
        <begin position="29"/>
        <end position="258"/>
    </location>
</feature>
<keyword evidence="2" id="KW-1133">Transmembrane helix</keyword>
<reference evidence="5" key="1">
    <citation type="submission" date="2022-11" db="UniProtKB">
        <authorList>
            <consortium name="WormBaseParasite"/>
        </authorList>
    </citation>
    <scope>IDENTIFICATION</scope>
</reference>
<evidence type="ECO:0000256" key="2">
    <source>
        <dbReference type="SAM" id="Phobius"/>
    </source>
</evidence>
<evidence type="ECO:0000256" key="3">
    <source>
        <dbReference type="SAM" id="SignalP"/>
    </source>
</evidence>
<keyword evidence="4" id="KW-1185">Reference proteome</keyword>
<feature type="region of interest" description="Disordered" evidence="1">
    <location>
        <begin position="103"/>
        <end position="132"/>
    </location>
</feature>
<protein>
    <submittedName>
        <fullName evidence="5">Uncharacterized protein</fullName>
    </submittedName>
</protein>
<evidence type="ECO:0000313" key="5">
    <source>
        <dbReference type="WBParaSite" id="Gr19_v10_g7040.t1"/>
    </source>
</evidence>
<dbReference type="Proteomes" id="UP000887572">
    <property type="component" value="Unplaced"/>
</dbReference>
<dbReference type="AlphaFoldDB" id="A0A914I5T4"/>
<dbReference type="WBParaSite" id="Gr19_v10_g7040.t1">
    <property type="protein sequence ID" value="Gr19_v10_g7040.t1"/>
    <property type="gene ID" value="Gr19_v10_g7040"/>
</dbReference>
<sequence>MLLTHRIHFVLFTSIDLIGFFATHQVQAVSAEQQLFKNEDAFGVQYLSLLKQQLRSRPRHIEQVQKKTSHGTELDRQRVGNVVIIKKRKAEWDPEQFGANRMLLKQEPGRETDDDVDDQRRQQRVQPHHNTHRYQQMAMEEELRREQAMSQSFLLLVAFCAVLFSLMLSILGFATFYYVSIIHRGGFACWATTAGPMGHHLQELAETGGQSSKECTTVVTMGEDTVATTTTTTVHRPGDKKSKKSSRNDLRRKSSPWP</sequence>
<proteinExistence type="predicted"/>
<evidence type="ECO:0000256" key="1">
    <source>
        <dbReference type="SAM" id="MobiDB-lite"/>
    </source>
</evidence>
<feature type="transmembrane region" description="Helical" evidence="2">
    <location>
        <begin position="153"/>
        <end position="179"/>
    </location>
</feature>
<organism evidence="4 5">
    <name type="scientific">Globodera rostochiensis</name>
    <name type="common">Golden nematode worm</name>
    <name type="synonym">Heterodera rostochiensis</name>
    <dbReference type="NCBI Taxonomy" id="31243"/>
    <lineage>
        <taxon>Eukaryota</taxon>
        <taxon>Metazoa</taxon>
        <taxon>Ecdysozoa</taxon>
        <taxon>Nematoda</taxon>
        <taxon>Chromadorea</taxon>
        <taxon>Rhabditida</taxon>
        <taxon>Tylenchina</taxon>
        <taxon>Tylenchomorpha</taxon>
        <taxon>Tylenchoidea</taxon>
        <taxon>Heteroderidae</taxon>
        <taxon>Heteroderinae</taxon>
        <taxon>Globodera</taxon>
    </lineage>
</organism>
<feature type="compositionally biased region" description="Basic residues" evidence="1">
    <location>
        <begin position="122"/>
        <end position="132"/>
    </location>
</feature>
<evidence type="ECO:0000313" key="4">
    <source>
        <dbReference type="Proteomes" id="UP000887572"/>
    </source>
</evidence>
<keyword evidence="3" id="KW-0732">Signal</keyword>
<feature type="compositionally biased region" description="Basic and acidic residues" evidence="1">
    <location>
        <begin position="236"/>
        <end position="252"/>
    </location>
</feature>
<keyword evidence="2" id="KW-0472">Membrane</keyword>
<feature type="signal peptide" evidence="3">
    <location>
        <begin position="1"/>
        <end position="28"/>
    </location>
</feature>
<keyword evidence="2" id="KW-0812">Transmembrane</keyword>
<feature type="region of interest" description="Disordered" evidence="1">
    <location>
        <begin position="226"/>
        <end position="258"/>
    </location>
</feature>
<accession>A0A914I5T4</accession>